<comment type="caution">
    <text evidence="7">The sequence shown here is derived from an EMBL/GenBank/DDBJ whole genome shotgun (WGS) entry which is preliminary data.</text>
</comment>
<evidence type="ECO:0000313" key="8">
    <source>
        <dbReference type="Proteomes" id="UP000034947"/>
    </source>
</evidence>
<protein>
    <recommendedName>
        <fullName evidence="6">FAD/NAD(P)-binding domain-containing protein</fullName>
    </recommendedName>
</protein>
<feature type="domain" description="FAD/NAD(P)-binding" evidence="6">
    <location>
        <begin position="9"/>
        <end position="321"/>
    </location>
</feature>
<dbReference type="Proteomes" id="UP000034947">
    <property type="component" value="Unassembled WGS sequence"/>
</dbReference>
<evidence type="ECO:0000256" key="2">
    <source>
        <dbReference type="ARBA" id="ARBA00022630"/>
    </source>
</evidence>
<evidence type="ECO:0000256" key="1">
    <source>
        <dbReference type="ARBA" id="ARBA00006442"/>
    </source>
</evidence>
<evidence type="ECO:0000256" key="5">
    <source>
        <dbReference type="SAM" id="Phobius"/>
    </source>
</evidence>
<dbReference type="PRINTS" id="PR00368">
    <property type="entry name" value="FADPNR"/>
</dbReference>
<dbReference type="InterPro" id="IPR036188">
    <property type="entry name" value="FAD/NAD-bd_sf"/>
</dbReference>
<keyword evidence="2" id="KW-0285">Flavoprotein</keyword>
<keyword evidence="8" id="KW-1185">Reference proteome</keyword>
<keyword evidence="4" id="KW-0560">Oxidoreductase</keyword>
<dbReference type="Pfam" id="PF07992">
    <property type="entry name" value="Pyr_redox_2"/>
    <property type="match status" value="1"/>
</dbReference>
<proteinExistence type="inferred from homology"/>
<evidence type="ECO:0000313" key="7">
    <source>
        <dbReference type="EMBL" id="KKK19920.1"/>
    </source>
</evidence>
<name>A0A0F8WQI7_9EURO</name>
<keyword evidence="3" id="KW-0274">FAD</keyword>
<dbReference type="PANTHER" id="PTHR43735:SF3">
    <property type="entry name" value="FERROPTOSIS SUPPRESSOR PROTEIN 1"/>
    <property type="match status" value="1"/>
</dbReference>
<dbReference type="GO" id="GO:0050660">
    <property type="term" value="F:flavin adenine dinucleotide binding"/>
    <property type="evidence" value="ECO:0007669"/>
    <property type="project" value="TreeGrafter"/>
</dbReference>
<dbReference type="PANTHER" id="PTHR43735">
    <property type="entry name" value="APOPTOSIS-INDUCING FACTOR 1"/>
    <property type="match status" value="1"/>
</dbReference>
<dbReference type="GO" id="GO:0005737">
    <property type="term" value="C:cytoplasm"/>
    <property type="evidence" value="ECO:0007669"/>
    <property type="project" value="TreeGrafter"/>
</dbReference>
<evidence type="ECO:0000259" key="6">
    <source>
        <dbReference type="Pfam" id="PF07992"/>
    </source>
</evidence>
<keyword evidence="5" id="KW-0812">Transmembrane</keyword>
<dbReference type="InterPro" id="IPR023753">
    <property type="entry name" value="FAD/NAD-binding_dom"/>
</dbReference>
<dbReference type="OrthoDB" id="202203at2759"/>
<comment type="similarity">
    <text evidence="1">Belongs to the FAD-dependent oxidoreductase family.</text>
</comment>
<sequence>MVEKDLSIILILGGSYAGISTAHYLLKYVIPKLPDPSSYKVVLISASSQGICRPACPRAIISEDMFPQDKFFVSIPPLFEHYPEGRFRFIHGKATDLDHEKRTLSYYPSEDNTTESISFHTLIIATGASTASPLFSLNQSDAESLKKTWATFRASLPTAKSIVIAGGGPTAVETAGELAEYLNGGPGWSSWFGCKNTNPKVPITLVTSAPEILPVLRPSIAHQAEDALGRIGVSVIKGVRVAEVTPAQTPETLASSPVTVKLEDGRTLEADIYIPAVGTTPNTSFVREELLSPSKGVEINTSTFRVEKAGERVYAIGDVVTDIRASILNLAAGTPVLCANIKRDLLIAAGETSAGEDQVYKEDKRETQVVPIGRGAGVGAAMGFQMPGFIVRIIKGRDYFLGMLSPYWTGTQF</sequence>
<accession>A0A0F8WQI7</accession>
<evidence type="ECO:0000256" key="4">
    <source>
        <dbReference type="ARBA" id="ARBA00023002"/>
    </source>
</evidence>
<evidence type="ECO:0000256" key="3">
    <source>
        <dbReference type="ARBA" id="ARBA00022827"/>
    </source>
</evidence>
<dbReference type="SUPFAM" id="SSF51905">
    <property type="entry name" value="FAD/NAD(P)-binding domain"/>
    <property type="match status" value="1"/>
</dbReference>
<keyword evidence="5" id="KW-0472">Membrane</keyword>
<organism evidence="7 8">
    <name type="scientific">Aspergillus ochraceoroseus</name>
    <dbReference type="NCBI Taxonomy" id="138278"/>
    <lineage>
        <taxon>Eukaryota</taxon>
        <taxon>Fungi</taxon>
        <taxon>Dikarya</taxon>
        <taxon>Ascomycota</taxon>
        <taxon>Pezizomycotina</taxon>
        <taxon>Eurotiomycetes</taxon>
        <taxon>Eurotiomycetidae</taxon>
        <taxon>Eurotiales</taxon>
        <taxon>Aspergillaceae</taxon>
        <taxon>Aspergillus</taxon>
        <taxon>Aspergillus subgen. Nidulantes</taxon>
    </lineage>
</organism>
<keyword evidence="5" id="KW-1133">Transmembrane helix</keyword>
<gene>
    <name evidence="7" type="ORF">AOCH_002517</name>
</gene>
<dbReference type="EMBL" id="JYKN01001571">
    <property type="protein sequence ID" value="KKK19920.1"/>
    <property type="molecule type" value="Genomic_DNA"/>
</dbReference>
<dbReference type="GO" id="GO:0004174">
    <property type="term" value="F:electron-transferring-flavoprotein dehydrogenase activity"/>
    <property type="evidence" value="ECO:0007669"/>
    <property type="project" value="TreeGrafter"/>
</dbReference>
<dbReference type="Gene3D" id="3.50.50.100">
    <property type="match status" value="1"/>
</dbReference>
<dbReference type="PRINTS" id="PR00469">
    <property type="entry name" value="PNDRDTASEII"/>
</dbReference>
<dbReference type="AlphaFoldDB" id="A0A0F8WQI7"/>
<dbReference type="VEuPathDB" id="FungiDB:P175DRAFT_0498833"/>
<reference evidence="7 8" key="1">
    <citation type="submission" date="2015-02" db="EMBL/GenBank/DDBJ databases">
        <title>Draft Genome Sequences of Two Closely-Related Aflatoxigenic Aspergillus Species Obtained from the Cote d'Ivoire.</title>
        <authorList>
            <person name="Moore G.G."/>
            <person name="Beltz S.B."/>
            <person name="Mack B.M."/>
        </authorList>
    </citation>
    <scope>NUCLEOTIDE SEQUENCE [LARGE SCALE GENOMIC DNA]</scope>
    <source>
        <strain evidence="7 8">SRRC1432</strain>
    </source>
</reference>
<feature type="transmembrane region" description="Helical" evidence="5">
    <location>
        <begin position="6"/>
        <end position="26"/>
    </location>
</feature>